<feature type="transmembrane region" description="Helical" evidence="1">
    <location>
        <begin position="111"/>
        <end position="139"/>
    </location>
</feature>
<keyword evidence="3" id="KW-1185">Reference proteome</keyword>
<sequence>MYIKSEKLFSSRLVIKPNVDNRFKKSTKRIKTGPLITHTENEKKISIREMIWLCSNFISKSLLCKRRDKRRKKEKRIKGDACTTLHAVNTLVKIFCATGIFLIGLSESVKFNITPFVCLTVIAWFLRDINAAIVYLFYWPLLRERERERERCHDNSSGLKTNALLSTG</sequence>
<evidence type="ECO:0000313" key="3">
    <source>
        <dbReference type="Proteomes" id="UP000092445"/>
    </source>
</evidence>
<name>A0A1A9ZIW3_GLOPL</name>
<protein>
    <submittedName>
        <fullName evidence="2">Uncharacterized protein</fullName>
    </submittedName>
</protein>
<keyword evidence="1" id="KW-0812">Transmembrane</keyword>
<accession>A0A1A9ZIW3</accession>
<dbReference type="Proteomes" id="UP000092445">
    <property type="component" value="Unassembled WGS sequence"/>
</dbReference>
<dbReference type="AlphaFoldDB" id="A0A1A9ZIW3"/>
<keyword evidence="1" id="KW-1133">Transmembrane helix</keyword>
<reference evidence="3" key="1">
    <citation type="submission" date="2014-03" db="EMBL/GenBank/DDBJ databases">
        <authorList>
            <person name="Aksoy S."/>
            <person name="Warren W."/>
            <person name="Wilson R.K."/>
        </authorList>
    </citation>
    <scope>NUCLEOTIDE SEQUENCE [LARGE SCALE GENOMIC DNA]</scope>
    <source>
        <strain evidence="3">IAEA</strain>
    </source>
</reference>
<dbReference type="VEuPathDB" id="VectorBase:GPAI016135"/>
<dbReference type="EnsemblMetazoa" id="GPAI016135-RA">
    <property type="protein sequence ID" value="GPAI016135-PA"/>
    <property type="gene ID" value="GPAI016135"/>
</dbReference>
<reference evidence="2" key="2">
    <citation type="submission" date="2020-05" db="UniProtKB">
        <authorList>
            <consortium name="EnsemblMetazoa"/>
        </authorList>
    </citation>
    <scope>IDENTIFICATION</scope>
    <source>
        <strain evidence="2">IAEA</strain>
    </source>
</reference>
<evidence type="ECO:0000256" key="1">
    <source>
        <dbReference type="SAM" id="Phobius"/>
    </source>
</evidence>
<proteinExistence type="predicted"/>
<keyword evidence="1" id="KW-0472">Membrane</keyword>
<organism evidence="2 3">
    <name type="scientific">Glossina pallidipes</name>
    <name type="common">Tsetse fly</name>
    <dbReference type="NCBI Taxonomy" id="7398"/>
    <lineage>
        <taxon>Eukaryota</taxon>
        <taxon>Metazoa</taxon>
        <taxon>Ecdysozoa</taxon>
        <taxon>Arthropoda</taxon>
        <taxon>Hexapoda</taxon>
        <taxon>Insecta</taxon>
        <taxon>Pterygota</taxon>
        <taxon>Neoptera</taxon>
        <taxon>Endopterygota</taxon>
        <taxon>Diptera</taxon>
        <taxon>Brachycera</taxon>
        <taxon>Muscomorpha</taxon>
        <taxon>Hippoboscoidea</taxon>
        <taxon>Glossinidae</taxon>
        <taxon>Glossina</taxon>
    </lineage>
</organism>
<feature type="transmembrane region" description="Helical" evidence="1">
    <location>
        <begin position="84"/>
        <end position="105"/>
    </location>
</feature>
<evidence type="ECO:0000313" key="2">
    <source>
        <dbReference type="EnsemblMetazoa" id="GPAI016135-PA"/>
    </source>
</evidence>